<dbReference type="PANTHER" id="PTHR21521">
    <property type="entry name" value="AMUN, ISOFORM A"/>
    <property type="match status" value="1"/>
</dbReference>
<keyword evidence="3" id="KW-1185">Reference proteome</keyword>
<name>A0ABR3GWC8_9PEZI</name>
<comment type="caution">
    <text evidence="2">The sequence shown here is derived from an EMBL/GenBank/DDBJ whole genome shotgun (WGS) entry which is preliminary data.</text>
</comment>
<gene>
    <name evidence="2" type="ORF">Q9L58_000546</name>
</gene>
<evidence type="ECO:0000313" key="2">
    <source>
        <dbReference type="EMBL" id="KAL0640266.1"/>
    </source>
</evidence>
<evidence type="ECO:0000313" key="3">
    <source>
        <dbReference type="Proteomes" id="UP001447188"/>
    </source>
</evidence>
<protein>
    <submittedName>
        <fullName evidence="2">Uncharacterized protein</fullName>
    </submittedName>
</protein>
<accession>A0ABR3GWC8</accession>
<dbReference type="Proteomes" id="UP001447188">
    <property type="component" value="Unassembled WGS sequence"/>
</dbReference>
<organism evidence="2 3">
    <name type="scientific">Discina gigas</name>
    <dbReference type="NCBI Taxonomy" id="1032678"/>
    <lineage>
        <taxon>Eukaryota</taxon>
        <taxon>Fungi</taxon>
        <taxon>Dikarya</taxon>
        <taxon>Ascomycota</taxon>
        <taxon>Pezizomycotina</taxon>
        <taxon>Pezizomycetes</taxon>
        <taxon>Pezizales</taxon>
        <taxon>Discinaceae</taxon>
        <taxon>Discina</taxon>
    </lineage>
</organism>
<feature type="compositionally biased region" description="Low complexity" evidence="1">
    <location>
        <begin position="310"/>
        <end position="324"/>
    </location>
</feature>
<dbReference type="EMBL" id="JBBBZM010000004">
    <property type="protein sequence ID" value="KAL0640266.1"/>
    <property type="molecule type" value="Genomic_DNA"/>
</dbReference>
<proteinExistence type="predicted"/>
<evidence type="ECO:0000256" key="1">
    <source>
        <dbReference type="SAM" id="MobiDB-lite"/>
    </source>
</evidence>
<reference evidence="2 3" key="1">
    <citation type="submission" date="2024-02" db="EMBL/GenBank/DDBJ databases">
        <title>Discinaceae phylogenomics.</title>
        <authorList>
            <person name="Dirks A.C."/>
            <person name="James T.Y."/>
        </authorList>
    </citation>
    <scope>NUCLEOTIDE SEQUENCE [LARGE SCALE GENOMIC DNA]</scope>
    <source>
        <strain evidence="2 3">ACD0624</strain>
    </source>
</reference>
<sequence length="368" mass="38613">MPLTTPEPTNITPKKFAEILSRYPVVVTAVSAANSVPKTVGPNAPAGARTTLEDLDVWRLETIRRTIESREPPFLTKSEAEMLLACKMSVSYRRRGKRRVGLPKLLAANSPELIQSTTTSAFALLTSLQSAPSTETILTALKVLVDAIKGVGPATASYILALIAPAHVPVFSDEGYRWVLYANGGRGNDGWYRDIKYDLKEYRAYLDLVKALTGRLGDGVTAQDVEKVGFVLGKEAAAELTGGKIGGESAAAAKARIMASKKLTGADALDTALGVVESNTVPAPAPPAGVQSPATGTPGPASLGLLIPVSSTQASTTTTPTSTSNKRKKPDPYGSDVDIDDIPLPRGRKVRVGGSAAPKKGGKKIGKK</sequence>
<feature type="region of interest" description="Disordered" evidence="1">
    <location>
        <begin position="280"/>
        <end position="368"/>
    </location>
</feature>
<dbReference type="PANTHER" id="PTHR21521:SF0">
    <property type="entry name" value="AMUN, ISOFORM A"/>
    <property type="match status" value="1"/>
</dbReference>